<dbReference type="Proteomes" id="UP001055117">
    <property type="component" value="Unassembled WGS sequence"/>
</dbReference>
<proteinExistence type="predicted"/>
<accession>A0ABQ4QJ97</accession>
<gene>
    <name evidence="3" type="ORF">AFCDBAGC_3098</name>
</gene>
<feature type="region of interest" description="Disordered" evidence="1">
    <location>
        <begin position="26"/>
        <end position="86"/>
    </location>
</feature>
<sequence length="86" mass="8615">MTFNRAAAVVAGSLLLAVPAYAQGTAPSPGVVPGSAASAPAPTGKPAVPSAERTAKSKDCSMQADKQGLHGKARKKFRNACKHGLS</sequence>
<organism evidence="3 4">
    <name type="scientific">Methylobacterium cerastii</name>
    <dbReference type="NCBI Taxonomy" id="932741"/>
    <lineage>
        <taxon>Bacteria</taxon>
        <taxon>Pseudomonadati</taxon>
        <taxon>Pseudomonadota</taxon>
        <taxon>Alphaproteobacteria</taxon>
        <taxon>Hyphomicrobiales</taxon>
        <taxon>Methylobacteriaceae</taxon>
        <taxon>Methylobacterium</taxon>
    </lineage>
</organism>
<reference evidence="3 4" key="1">
    <citation type="journal article" date="2021" name="Front. Microbiol.">
        <title>Comprehensive Comparative Genomics and Phenotyping of Methylobacterium Species.</title>
        <authorList>
            <person name="Alessa O."/>
            <person name="Ogura Y."/>
            <person name="Fujitani Y."/>
            <person name="Takami H."/>
            <person name="Hayashi T."/>
            <person name="Sahin N."/>
            <person name="Tani A."/>
        </authorList>
    </citation>
    <scope>NUCLEOTIDE SEQUENCE [LARGE SCALE GENOMIC DNA]</scope>
    <source>
        <strain evidence="3 4">DSM 23679</strain>
    </source>
</reference>
<feature type="compositionally biased region" description="Basic residues" evidence="1">
    <location>
        <begin position="69"/>
        <end position="86"/>
    </location>
</feature>
<evidence type="ECO:0000313" key="3">
    <source>
        <dbReference type="EMBL" id="GJD45227.1"/>
    </source>
</evidence>
<name>A0ABQ4QJ97_9HYPH</name>
<evidence type="ECO:0000313" key="4">
    <source>
        <dbReference type="Proteomes" id="UP001055117"/>
    </source>
</evidence>
<keyword evidence="4" id="KW-1185">Reference proteome</keyword>
<evidence type="ECO:0008006" key="5">
    <source>
        <dbReference type="Google" id="ProtNLM"/>
    </source>
</evidence>
<keyword evidence="2" id="KW-0732">Signal</keyword>
<dbReference type="EMBL" id="BPQG01000047">
    <property type="protein sequence ID" value="GJD45227.1"/>
    <property type="molecule type" value="Genomic_DNA"/>
</dbReference>
<feature type="compositionally biased region" description="Low complexity" evidence="1">
    <location>
        <begin position="26"/>
        <end position="47"/>
    </location>
</feature>
<evidence type="ECO:0000256" key="1">
    <source>
        <dbReference type="SAM" id="MobiDB-lite"/>
    </source>
</evidence>
<comment type="caution">
    <text evidence="3">The sequence shown here is derived from an EMBL/GenBank/DDBJ whole genome shotgun (WGS) entry which is preliminary data.</text>
</comment>
<protein>
    <recommendedName>
        <fullName evidence="5">Phosphate starvation-inducible protein PsiF</fullName>
    </recommendedName>
</protein>
<feature type="chain" id="PRO_5045277314" description="Phosphate starvation-inducible protein PsiF" evidence="2">
    <location>
        <begin position="23"/>
        <end position="86"/>
    </location>
</feature>
<dbReference type="RefSeq" id="WP_147829041.1">
    <property type="nucleotide sequence ID" value="NZ_BPQG01000047.1"/>
</dbReference>
<evidence type="ECO:0000256" key="2">
    <source>
        <dbReference type="SAM" id="SignalP"/>
    </source>
</evidence>
<feature type="signal peptide" evidence="2">
    <location>
        <begin position="1"/>
        <end position="22"/>
    </location>
</feature>